<dbReference type="AlphaFoldDB" id="A0A6A6Z7J1"/>
<accession>A0A6A6Z7J1</accession>
<evidence type="ECO:0000256" key="1">
    <source>
        <dbReference type="SAM" id="SignalP"/>
    </source>
</evidence>
<reference evidence="4" key="3">
    <citation type="submission" date="2025-04" db="UniProtKB">
        <authorList>
            <consortium name="RefSeq"/>
        </authorList>
    </citation>
    <scope>IDENTIFICATION</scope>
    <source>
        <strain evidence="4">CBS 304.34</strain>
    </source>
</reference>
<gene>
    <name evidence="2 4" type="ORF">BDZ99DRAFT_131494</name>
</gene>
<reference evidence="4" key="2">
    <citation type="submission" date="2020-04" db="EMBL/GenBank/DDBJ databases">
        <authorList>
            <consortium name="NCBI Genome Project"/>
        </authorList>
    </citation>
    <scope>NUCLEOTIDE SEQUENCE</scope>
    <source>
        <strain evidence="4">CBS 304.34</strain>
    </source>
</reference>
<evidence type="ECO:0000313" key="4">
    <source>
        <dbReference type="RefSeq" id="XP_033583189.1"/>
    </source>
</evidence>
<evidence type="ECO:0000313" key="3">
    <source>
        <dbReference type="Proteomes" id="UP000504636"/>
    </source>
</evidence>
<dbReference type="RefSeq" id="XP_033583189.1">
    <property type="nucleotide sequence ID" value="XM_033712619.1"/>
</dbReference>
<dbReference type="Proteomes" id="UP000504636">
    <property type="component" value="Unplaced"/>
</dbReference>
<dbReference type="EMBL" id="MU003693">
    <property type="protein sequence ID" value="KAF2816225.1"/>
    <property type="molecule type" value="Genomic_DNA"/>
</dbReference>
<proteinExistence type="predicted"/>
<keyword evidence="3" id="KW-1185">Reference proteome</keyword>
<organism evidence="2">
    <name type="scientific">Mytilinidion resinicola</name>
    <dbReference type="NCBI Taxonomy" id="574789"/>
    <lineage>
        <taxon>Eukaryota</taxon>
        <taxon>Fungi</taxon>
        <taxon>Dikarya</taxon>
        <taxon>Ascomycota</taxon>
        <taxon>Pezizomycotina</taxon>
        <taxon>Dothideomycetes</taxon>
        <taxon>Pleosporomycetidae</taxon>
        <taxon>Mytilinidiales</taxon>
        <taxon>Mytilinidiaceae</taxon>
        <taxon>Mytilinidion</taxon>
    </lineage>
</organism>
<feature type="signal peptide" evidence="1">
    <location>
        <begin position="1"/>
        <end position="30"/>
    </location>
</feature>
<keyword evidence="1" id="KW-0732">Signal</keyword>
<dbReference type="GeneID" id="54453512"/>
<evidence type="ECO:0000313" key="2">
    <source>
        <dbReference type="EMBL" id="KAF2816225.1"/>
    </source>
</evidence>
<sequence length="102" mass="11692">MFIFVSSFPGFWTLFVLLVLIVQTRSGTDADKPRPTALTVHQKSDASGRRDLVLFRFENLVLVRCEIGPSWRLALYVVLLRWGPGSWRSTLYASLLQCIFWG</sequence>
<protein>
    <recommendedName>
        <fullName evidence="5">Secreted protein</fullName>
    </recommendedName>
</protein>
<feature type="chain" id="PRO_5044629649" description="Secreted protein" evidence="1">
    <location>
        <begin position="31"/>
        <end position="102"/>
    </location>
</feature>
<reference evidence="2 4" key="1">
    <citation type="journal article" date="2020" name="Stud. Mycol.">
        <title>101 Dothideomycetes genomes: a test case for predicting lifestyles and emergence of pathogens.</title>
        <authorList>
            <person name="Haridas S."/>
            <person name="Albert R."/>
            <person name="Binder M."/>
            <person name="Bloem J."/>
            <person name="Labutti K."/>
            <person name="Salamov A."/>
            <person name="Andreopoulos B."/>
            <person name="Baker S."/>
            <person name="Barry K."/>
            <person name="Bills G."/>
            <person name="Bluhm B."/>
            <person name="Cannon C."/>
            <person name="Castanera R."/>
            <person name="Culley D."/>
            <person name="Daum C."/>
            <person name="Ezra D."/>
            <person name="Gonzalez J."/>
            <person name="Henrissat B."/>
            <person name="Kuo A."/>
            <person name="Liang C."/>
            <person name="Lipzen A."/>
            <person name="Lutzoni F."/>
            <person name="Magnuson J."/>
            <person name="Mondo S."/>
            <person name="Nolan M."/>
            <person name="Ohm R."/>
            <person name="Pangilinan J."/>
            <person name="Park H.-J."/>
            <person name="Ramirez L."/>
            <person name="Alfaro M."/>
            <person name="Sun H."/>
            <person name="Tritt A."/>
            <person name="Yoshinaga Y."/>
            <person name="Zwiers L.-H."/>
            <person name="Turgeon B."/>
            <person name="Goodwin S."/>
            <person name="Spatafora J."/>
            <person name="Crous P."/>
            <person name="Grigoriev I."/>
        </authorList>
    </citation>
    <scope>NUCLEOTIDE SEQUENCE</scope>
    <source>
        <strain evidence="2 4">CBS 304.34</strain>
    </source>
</reference>
<name>A0A6A6Z7J1_9PEZI</name>
<evidence type="ECO:0008006" key="5">
    <source>
        <dbReference type="Google" id="ProtNLM"/>
    </source>
</evidence>